<name>A0A8S9H3H7_BRACR</name>
<accession>A0A8S9H3H7</accession>
<protein>
    <submittedName>
        <fullName evidence="1">Uncharacterized protein</fullName>
    </submittedName>
</protein>
<evidence type="ECO:0000313" key="2">
    <source>
        <dbReference type="Proteomes" id="UP000712281"/>
    </source>
</evidence>
<dbReference type="AlphaFoldDB" id="A0A8S9H3H7"/>
<reference evidence="1" key="1">
    <citation type="submission" date="2019-12" db="EMBL/GenBank/DDBJ databases">
        <title>Genome sequencing and annotation of Brassica cretica.</title>
        <authorList>
            <person name="Studholme D.J."/>
            <person name="Sarris P.F."/>
        </authorList>
    </citation>
    <scope>NUCLEOTIDE SEQUENCE</scope>
    <source>
        <strain evidence="1">PFS-001/15</strain>
        <tissue evidence="1">Leaf</tissue>
    </source>
</reference>
<dbReference type="Proteomes" id="UP000712281">
    <property type="component" value="Unassembled WGS sequence"/>
</dbReference>
<organism evidence="1 2">
    <name type="scientific">Brassica cretica</name>
    <name type="common">Mustard</name>
    <dbReference type="NCBI Taxonomy" id="69181"/>
    <lineage>
        <taxon>Eukaryota</taxon>
        <taxon>Viridiplantae</taxon>
        <taxon>Streptophyta</taxon>
        <taxon>Embryophyta</taxon>
        <taxon>Tracheophyta</taxon>
        <taxon>Spermatophyta</taxon>
        <taxon>Magnoliopsida</taxon>
        <taxon>eudicotyledons</taxon>
        <taxon>Gunneridae</taxon>
        <taxon>Pentapetalae</taxon>
        <taxon>rosids</taxon>
        <taxon>malvids</taxon>
        <taxon>Brassicales</taxon>
        <taxon>Brassicaceae</taxon>
        <taxon>Brassiceae</taxon>
        <taxon>Brassica</taxon>
    </lineage>
</organism>
<proteinExistence type="predicted"/>
<sequence length="95" mass="11208">MKIGWRKQTKLGESEQGCDEHMIRGVGEDIATASKMVKKIWRKLKSQSERREDENLKLRSDRRNMSEKYGSKLAVVLTYNSRNRLQCPWIKILKL</sequence>
<evidence type="ECO:0000313" key="1">
    <source>
        <dbReference type="EMBL" id="KAF2550748.1"/>
    </source>
</evidence>
<gene>
    <name evidence="1" type="ORF">F2Q68_00033939</name>
</gene>
<comment type="caution">
    <text evidence="1">The sequence shown here is derived from an EMBL/GenBank/DDBJ whole genome shotgun (WGS) entry which is preliminary data.</text>
</comment>
<dbReference type="EMBL" id="QGKW02001988">
    <property type="protein sequence ID" value="KAF2550748.1"/>
    <property type="molecule type" value="Genomic_DNA"/>
</dbReference>